<dbReference type="EC" id="7.2.2.11" evidence="13"/>
<evidence type="ECO:0000256" key="6">
    <source>
        <dbReference type="ARBA" id="ARBA00022741"/>
    </source>
</evidence>
<dbReference type="PROSITE" id="PS50893">
    <property type="entry name" value="ABC_TRANSPORTER_2"/>
    <property type="match status" value="1"/>
</dbReference>
<evidence type="ECO:0000313" key="17">
    <source>
        <dbReference type="EMBL" id="MBC2399699.1"/>
    </source>
</evidence>
<evidence type="ECO:0000256" key="11">
    <source>
        <dbReference type="ARBA" id="ARBA00023136"/>
    </source>
</evidence>
<evidence type="ECO:0000256" key="5">
    <source>
        <dbReference type="ARBA" id="ARBA00022596"/>
    </source>
</evidence>
<dbReference type="RefSeq" id="WP_173680279.1">
    <property type="nucleotide sequence ID" value="NZ_JAAZWO010000034.1"/>
</dbReference>
<accession>A0A923J2C3</accession>
<dbReference type="InterPro" id="IPR050388">
    <property type="entry name" value="ABC_Ni/Peptide_Import"/>
</dbReference>
<evidence type="ECO:0000259" key="16">
    <source>
        <dbReference type="PROSITE" id="PS50893"/>
    </source>
</evidence>
<protein>
    <recommendedName>
        <fullName evidence="14">Nickel import system ATP-binding protein NikD</fullName>
        <ecNumber evidence="13">7.2.2.11</ecNumber>
    </recommendedName>
</protein>
<evidence type="ECO:0000256" key="1">
    <source>
        <dbReference type="ARBA" id="ARBA00004202"/>
    </source>
</evidence>
<dbReference type="PANTHER" id="PTHR43297">
    <property type="entry name" value="OLIGOPEPTIDE TRANSPORT ATP-BINDING PROTEIN APPD"/>
    <property type="match status" value="1"/>
</dbReference>
<evidence type="ECO:0000256" key="8">
    <source>
        <dbReference type="ARBA" id="ARBA00022967"/>
    </source>
</evidence>
<comment type="subunit">
    <text evidence="12">The complex is composed of two ATP-binding proteins (NikD and NikE), two transmembrane proteins (NikB and NikC) and a solute-binding protein (NikA).</text>
</comment>
<keyword evidence="9" id="KW-0406">Ion transport</keyword>
<evidence type="ECO:0000256" key="2">
    <source>
        <dbReference type="ARBA" id="ARBA00005417"/>
    </source>
</evidence>
<evidence type="ECO:0000256" key="9">
    <source>
        <dbReference type="ARBA" id="ARBA00023065"/>
    </source>
</evidence>
<proteinExistence type="inferred from homology"/>
<keyword evidence="6" id="KW-0547">Nucleotide-binding</keyword>
<dbReference type="GO" id="GO:0005886">
    <property type="term" value="C:plasma membrane"/>
    <property type="evidence" value="ECO:0007669"/>
    <property type="project" value="UniProtKB-SubCell"/>
</dbReference>
<name>A0A923J2C3_CLOTT</name>
<evidence type="ECO:0000313" key="18">
    <source>
        <dbReference type="Proteomes" id="UP000563151"/>
    </source>
</evidence>
<dbReference type="Gene3D" id="3.40.50.300">
    <property type="entry name" value="P-loop containing nucleotide triphosphate hydrolases"/>
    <property type="match status" value="1"/>
</dbReference>
<dbReference type="AlphaFoldDB" id="A0A923J2C3"/>
<keyword evidence="10" id="KW-0921">Nickel transport</keyword>
<evidence type="ECO:0000256" key="13">
    <source>
        <dbReference type="ARBA" id="ARBA00039098"/>
    </source>
</evidence>
<comment type="subcellular location">
    <subcellularLocation>
        <location evidence="1">Cell membrane</location>
        <topology evidence="1">Peripheral membrane protein</topology>
    </subcellularLocation>
</comment>
<evidence type="ECO:0000256" key="4">
    <source>
        <dbReference type="ARBA" id="ARBA00022475"/>
    </source>
</evidence>
<reference evidence="17 18" key="1">
    <citation type="submission" date="2020-04" db="EMBL/GenBank/DDBJ databases">
        <title>Genomic insights into acetone-butanol-ethanol (ABE) fermentation by sequencing solventogenic clostridia strains.</title>
        <authorList>
            <person name="Brown S."/>
        </authorList>
    </citation>
    <scope>NUCLEOTIDE SEQUENCE [LARGE SCALE GENOMIC DNA]</scope>
    <source>
        <strain evidence="17 18">DJ011</strain>
    </source>
</reference>
<sequence>MELLSVKDYSLSFIQYDKWFTRKKVKVLNNINLTIHKGEIVAILGASGSGKSVLAHAILGILPNNHCSSGKIFYQGKELKSEKLRGKEISFVPQSVNYLDPIMKIGNQVKIGIKDYKGRDSKVHALFEKYGLKKENEILYPQQMPGGMARRVLIAIAMSQKGKLIIADEPTVGLDRKNIKRILESIKDMVSDGSGVLMITHDISSALKIANRIAIFYDEKIIDIAKREDFCGKGERLKHPYTCELWNSMPGNDFIYQSSIKEGWI</sequence>
<evidence type="ECO:0000256" key="12">
    <source>
        <dbReference type="ARBA" id="ARBA00038669"/>
    </source>
</evidence>
<keyword evidence="8" id="KW-1278">Translocase</keyword>
<dbReference type="Proteomes" id="UP000563151">
    <property type="component" value="Unassembled WGS sequence"/>
</dbReference>
<comment type="similarity">
    <text evidence="2">Belongs to the ABC transporter superfamily.</text>
</comment>
<evidence type="ECO:0000256" key="14">
    <source>
        <dbReference type="ARBA" id="ARBA00044143"/>
    </source>
</evidence>
<comment type="caution">
    <text evidence="17">The sequence shown here is derived from an EMBL/GenBank/DDBJ whole genome shotgun (WGS) entry which is preliminary data.</text>
</comment>
<dbReference type="PANTHER" id="PTHR43297:SF13">
    <property type="entry name" value="NICKEL ABC TRANSPORTER, ATP-BINDING PROTEIN"/>
    <property type="match status" value="1"/>
</dbReference>
<dbReference type="InterPro" id="IPR027417">
    <property type="entry name" value="P-loop_NTPase"/>
</dbReference>
<gene>
    <name evidence="17" type="ORF">HGG79_18290</name>
</gene>
<comment type="catalytic activity">
    <reaction evidence="15">
        <text>Ni(2+)(out) + ATP + H2O = Ni(2+)(in) + ADP + phosphate + H(+)</text>
        <dbReference type="Rhea" id="RHEA:15557"/>
        <dbReference type="ChEBI" id="CHEBI:15377"/>
        <dbReference type="ChEBI" id="CHEBI:15378"/>
        <dbReference type="ChEBI" id="CHEBI:30616"/>
        <dbReference type="ChEBI" id="CHEBI:43474"/>
        <dbReference type="ChEBI" id="CHEBI:49786"/>
        <dbReference type="ChEBI" id="CHEBI:456216"/>
        <dbReference type="EC" id="7.2.2.11"/>
    </reaction>
    <physiologicalReaction direction="left-to-right" evidence="15">
        <dbReference type="Rhea" id="RHEA:15558"/>
    </physiologicalReaction>
</comment>
<evidence type="ECO:0000256" key="15">
    <source>
        <dbReference type="ARBA" id="ARBA00048610"/>
    </source>
</evidence>
<dbReference type="SUPFAM" id="SSF52540">
    <property type="entry name" value="P-loop containing nucleoside triphosphate hydrolases"/>
    <property type="match status" value="1"/>
</dbReference>
<dbReference type="GO" id="GO:0015413">
    <property type="term" value="F:ABC-type nickel transporter activity"/>
    <property type="evidence" value="ECO:0007669"/>
    <property type="project" value="UniProtKB-EC"/>
</dbReference>
<keyword evidence="4" id="KW-1003">Cell membrane</keyword>
<keyword evidence="3" id="KW-0813">Transport</keyword>
<dbReference type="InterPro" id="IPR003593">
    <property type="entry name" value="AAA+_ATPase"/>
</dbReference>
<keyword evidence="5" id="KW-0533">Nickel</keyword>
<dbReference type="Pfam" id="PF00005">
    <property type="entry name" value="ABC_tran"/>
    <property type="match status" value="1"/>
</dbReference>
<keyword evidence="7 17" id="KW-0067">ATP-binding</keyword>
<dbReference type="EMBL" id="JAAZWO010000034">
    <property type="protein sequence ID" value="MBC2399699.1"/>
    <property type="molecule type" value="Genomic_DNA"/>
</dbReference>
<keyword evidence="18" id="KW-1185">Reference proteome</keyword>
<keyword evidence="11" id="KW-0472">Membrane</keyword>
<evidence type="ECO:0000256" key="3">
    <source>
        <dbReference type="ARBA" id="ARBA00022448"/>
    </source>
</evidence>
<organism evidence="17 18">
    <name type="scientific">Clostridium tetanomorphum</name>
    <dbReference type="NCBI Taxonomy" id="1553"/>
    <lineage>
        <taxon>Bacteria</taxon>
        <taxon>Bacillati</taxon>
        <taxon>Bacillota</taxon>
        <taxon>Clostridia</taxon>
        <taxon>Eubacteriales</taxon>
        <taxon>Clostridiaceae</taxon>
        <taxon>Clostridium</taxon>
    </lineage>
</organism>
<feature type="domain" description="ABC transporter" evidence="16">
    <location>
        <begin position="6"/>
        <end position="243"/>
    </location>
</feature>
<dbReference type="GO" id="GO:0016887">
    <property type="term" value="F:ATP hydrolysis activity"/>
    <property type="evidence" value="ECO:0007669"/>
    <property type="project" value="InterPro"/>
</dbReference>
<dbReference type="SMART" id="SM00382">
    <property type="entry name" value="AAA"/>
    <property type="match status" value="1"/>
</dbReference>
<evidence type="ECO:0000256" key="7">
    <source>
        <dbReference type="ARBA" id="ARBA00022840"/>
    </source>
</evidence>
<dbReference type="GO" id="GO:0005524">
    <property type="term" value="F:ATP binding"/>
    <property type="evidence" value="ECO:0007669"/>
    <property type="project" value="UniProtKB-KW"/>
</dbReference>
<dbReference type="InterPro" id="IPR003439">
    <property type="entry name" value="ABC_transporter-like_ATP-bd"/>
</dbReference>
<evidence type="ECO:0000256" key="10">
    <source>
        <dbReference type="ARBA" id="ARBA00023112"/>
    </source>
</evidence>